<name>A0ABS1CCI3_9GAMM</name>
<protein>
    <submittedName>
        <fullName evidence="2">HicB family protein</fullName>
    </submittedName>
</protein>
<feature type="region of interest" description="Disordered" evidence="1">
    <location>
        <begin position="62"/>
        <end position="82"/>
    </location>
</feature>
<dbReference type="Proteomes" id="UP000748752">
    <property type="component" value="Unassembled WGS sequence"/>
</dbReference>
<accession>A0ABS1CCI3</accession>
<evidence type="ECO:0000256" key="1">
    <source>
        <dbReference type="SAM" id="MobiDB-lite"/>
    </source>
</evidence>
<gene>
    <name evidence="2" type="ORF">CKO31_02455</name>
</gene>
<evidence type="ECO:0000313" key="2">
    <source>
        <dbReference type="EMBL" id="MBK1629617.1"/>
    </source>
</evidence>
<reference evidence="2 3" key="1">
    <citation type="journal article" date="2020" name="Microorganisms">
        <title>Osmotic Adaptation and Compatible Solute Biosynthesis of Phototrophic Bacteria as Revealed from Genome Analyses.</title>
        <authorList>
            <person name="Imhoff J.F."/>
            <person name="Rahn T."/>
            <person name="Kunzel S."/>
            <person name="Keller A."/>
            <person name="Neulinger S.C."/>
        </authorList>
    </citation>
    <scope>NUCLEOTIDE SEQUENCE [LARGE SCALE GENOMIC DNA]</scope>
    <source>
        <strain evidence="2 3">DSM 6210</strain>
    </source>
</reference>
<dbReference type="EMBL" id="NRRV01000003">
    <property type="protein sequence ID" value="MBK1629617.1"/>
    <property type="molecule type" value="Genomic_DNA"/>
</dbReference>
<comment type="caution">
    <text evidence="2">The sequence shown here is derived from an EMBL/GenBank/DDBJ whole genome shotgun (WGS) entry which is preliminary data.</text>
</comment>
<keyword evidence="3" id="KW-1185">Reference proteome</keyword>
<evidence type="ECO:0000313" key="3">
    <source>
        <dbReference type="Proteomes" id="UP000748752"/>
    </source>
</evidence>
<dbReference type="Gene3D" id="3.30.160.250">
    <property type="match status" value="1"/>
</dbReference>
<dbReference type="InterPro" id="IPR035069">
    <property type="entry name" value="TTHA1013/TTHA0281-like"/>
</dbReference>
<proteinExistence type="predicted"/>
<dbReference type="SUPFAM" id="SSF143100">
    <property type="entry name" value="TTHA1013/TTHA0281-like"/>
    <property type="match status" value="1"/>
</dbReference>
<sequence length="82" mass="8861">MIDLPYSLIIEATEEPDFFTYFSPDLPGFTGVGHSVEGCIYQAKLAMAEHAALLSDIARPVPPTTPSPTITIQNAQPVEKAE</sequence>
<organism evidence="2 3">
    <name type="scientific">Thiohalocapsa halophila</name>
    <dbReference type="NCBI Taxonomy" id="69359"/>
    <lineage>
        <taxon>Bacteria</taxon>
        <taxon>Pseudomonadati</taxon>
        <taxon>Pseudomonadota</taxon>
        <taxon>Gammaproteobacteria</taxon>
        <taxon>Chromatiales</taxon>
        <taxon>Chromatiaceae</taxon>
        <taxon>Thiohalocapsa</taxon>
    </lineage>
</organism>